<feature type="domain" description="Solute-binding protein family 3/N-terminal" evidence="3">
    <location>
        <begin position="43"/>
        <end position="267"/>
    </location>
</feature>
<accession>A0AB38TA43</accession>
<gene>
    <name evidence="4" type="ORF">LRP29_27700</name>
</gene>
<dbReference type="SUPFAM" id="SSF53850">
    <property type="entry name" value="Periplasmic binding protein-like II"/>
    <property type="match status" value="1"/>
</dbReference>
<evidence type="ECO:0000256" key="2">
    <source>
        <dbReference type="SAM" id="SignalP"/>
    </source>
</evidence>
<dbReference type="PANTHER" id="PTHR35936">
    <property type="entry name" value="MEMBRANE-BOUND LYTIC MUREIN TRANSGLYCOSYLASE F"/>
    <property type="match status" value="1"/>
</dbReference>
<dbReference type="Gene3D" id="3.40.190.10">
    <property type="entry name" value="Periplasmic binding protein-like II"/>
    <property type="match status" value="2"/>
</dbReference>
<dbReference type="RefSeq" id="WP_024502572.1">
    <property type="nucleotide sequence ID" value="NZ_CP088147.1"/>
</dbReference>
<protein>
    <submittedName>
        <fullName evidence="4">Transporter substrate-binding domain-containing protein</fullName>
    </submittedName>
</protein>
<organism evidence="4 5">
    <name type="scientific">Mesorhizobium ciceri</name>
    <dbReference type="NCBI Taxonomy" id="39645"/>
    <lineage>
        <taxon>Bacteria</taxon>
        <taxon>Pseudomonadati</taxon>
        <taxon>Pseudomonadota</taxon>
        <taxon>Alphaproteobacteria</taxon>
        <taxon>Hyphomicrobiales</taxon>
        <taxon>Phyllobacteriaceae</taxon>
        <taxon>Mesorhizobium</taxon>
    </lineage>
</organism>
<feature type="signal peptide" evidence="2">
    <location>
        <begin position="1"/>
        <end position="23"/>
    </location>
</feature>
<evidence type="ECO:0000313" key="5">
    <source>
        <dbReference type="Proteomes" id="UP001060070"/>
    </source>
</evidence>
<dbReference type="InterPro" id="IPR001638">
    <property type="entry name" value="Solute-binding_3/MltF_N"/>
</dbReference>
<feature type="chain" id="PRO_5044302150" evidence="2">
    <location>
        <begin position="24"/>
        <end position="279"/>
    </location>
</feature>
<dbReference type="AlphaFoldDB" id="A0AB38TA43"/>
<evidence type="ECO:0000259" key="3">
    <source>
        <dbReference type="SMART" id="SM00062"/>
    </source>
</evidence>
<reference evidence="4 5" key="1">
    <citation type="journal article" date="2022" name="Microbiol. Resour. Announc.">
        <title>Complete Genome Sequence of Mesorhizobium ciceri Strain R30, a Rhizobium Used as a Commercial Inoculant for Chickpea in Argentina.</title>
        <authorList>
            <person name="Foresto E."/>
            <person name="Revale S."/>
            <person name="Primo E."/>
            <person name="Nievas F."/>
            <person name="Carezzano E."/>
            <person name="Puente M."/>
            <person name="Alzari P."/>
            <person name="Mart M."/>
            <person name="Ben-Assaya M."/>
            <person name="Mornico D."/>
            <person name="Santoro M."/>
            <person name="Mart F."/>
            <person name="Giordano W."/>
            <person name="Bogino P."/>
        </authorList>
    </citation>
    <scope>NUCLEOTIDE SEQUENCE [LARGE SCALE GENOMIC DNA]</scope>
    <source>
        <strain evidence="4 5">R30</strain>
    </source>
</reference>
<dbReference type="EMBL" id="CP088147">
    <property type="protein sequence ID" value="UTU51212.1"/>
    <property type="molecule type" value="Genomic_DNA"/>
</dbReference>
<dbReference type="PANTHER" id="PTHR35936:SF17">
    <property type="entry name" value="ARGININE-BINDING EXTRACELLULAR PROTEIN ARTP"/>
    <property type="match status" value="1"/>
</dbReference>
<keyword evidence="5" id="KW-1185">Reference proteome</keyword>
<name>A0AB38TA43_9HYPH</name>
<proteinExistence type="predicted"/>
<keyword evidence="1 2" id="KW-0732">Signal</keyword>
<dbReference type="SMART" id="SM00062">
    <property type="entry name" value="PBPb"/>
    <property type="match status" value="1"/>
</dbReference>
<dbReference type="Pfam" id="PF00497">
    <property type="entry name" value="SBP_bac_3"/>
    <property type="match status" value="1"/>
</dbReference>
<sequence>MPVTRRTLLAAGSGGLLISQARAANTPGQQAENAPKPIASGDVLRIAMPAFASNPFFPADGSGDNGIDMELAHGIAAALGVEPVFDRSAATFDDIVRQVSSGQADMAIGKLSRTLQRGRSIIYSRPYAMLRQGLIANRLNLARIAQGKPPEQIVRDFSGDLGVIEGSSFATYAATTFPHAQIHRLASWDLIIDAIRNGTIDMAYRDDFEIKKLMVDDPSMTVVARSITLTDKVDTIAVGVRPDNPHLAAFVDLYLDLARGQQILNTDEIIARYRLGSKA</sequence>
<evidence type="ECO:0000256" key="1">
    <source>
        <dbReference type="ARBA" id="ARBA00022729"/>
    </source>
</evidence>
<dbReference type="Proteomes" id="UP001060070">
    <property type="component" value="Chromosome"/>
</dbReference>
<evidence type="ECO:0000313" key="4">
    <source>
        <dbReference type="EMBL" id="UTU51212.1"/>
    </source>
</evidence>